<evidence type="ECO:0000259" key="2">
    <source>
        <dbReference type="Pfam" id="PF07687"/>
    </source>
</evidence>
<dbReference type="Proteomes" id="UP001156664">
    <property type="component" value="Unassembled WGS sequence"/>
</dbReference>
<feature type="domain" description="Peptidase M20 dimerisation" evidence="2">
    <location>
        <begin position="203"/>
        <end position="297"/>
    </location>
</feature>
<dbReference type="Gene3D" id="3.30.70.360">
    <property type="match status" value="1"/>
</dbReference>
<evidence type="ECO:0000313" key="3">
    <source>
        <dbReference type="EMBL" id="GLR26055.1"/>
    </source>
</evidence>
<dbReference type="SUPFAM" id="SSF53187">
    <property type="entry name" value="Zn-dependent exopeptidases"/>
    <property type="match status" value="1"/>
</dbReference>
<dbReference type="Gene3D" id="3.40.630.10">
    <property type="entry name" value="Zn peptidases"/>
    <property type="match status" value="1"/>
</dbReference>
<evidence type="ECO:0000313" key="4">
    <source>
        <dbReference type="Proteomes" id="UP001156664"/>
    </source>
</evidence>
<sequence length="413" mass="45286">MQQKTAILKLEHQIRQSVAVNPEKIETWVKTRRDIHAHPELRFEEHRTASLVANRLKELGYRVEEGLGKTGVVGVLRGSRPAGNPVKRIGLRADMDALPIQEHNQFDHRSQSEGKMHACGHDGHVAMLLGAAQELAENRDFSGEVVLIFQPAEEGGAGAEQMIKDGLFERYPVDAVFAMHNWPGLAEGEFAAHPGPVMASSNEFAIHIRAKGAHAAMPDLGIDPVVIAAQLIQAFQTIVSRTVKPVEPAVVSVTQIHAGEAINVIPDRAVLKGTVRTFSLEALDLIESQLKQLTDQICRAFGASADFEFQRSYPPTINTPEMSKLAKAAIERLPETKCVHDNLPPTMGAEDFAFMLMQKPGAYLWIGNGHGGHRDQGHGLGPCMLHNPSYDFNDKILPIGVKAWLAIVNAFFE</sequence>
<dbReference type="EMBL" id="BSOJ01000012">
    <property type="protein sequence ID" value="GLR26055.1"/>
    <property type="molecule type" value="Genomic_DNA"/>
</dbReference>
<organism evidence="3 4">
    <name type="scientific">Limnobacter litoralis</name>
    <dbReference type="NCBI Taxonomy" id="481366"/>
    <lineage>
        <taxon>Bacteria</taxon>
        <taxon>Pseudomonadati</taxon>
        <taxon>Pseudomonadota</taxon>
        <taxon>Betaproteobacteria</taxon>
        <taxon>Burkholderiales</taxon>
        <taxon>Burkholderiaceae</taxon>
        <taxon>Limnobacter</taxon>
    </lineage>
</organism>
<dbReference type="PIRSF" id="PIRSF005962">
    <property type="entry name" value="Pept_M20D_amidohydro"/>
    <property type="match status" value="1"/>
</dbReference>
<dbReference type="PANTHER" id="PTHR11014:SF63">
    <property type="entry name" value="METALLOPEPTIDASE, PUTATIVE (AFU_ORTHOLOGUE AFUA_6G09600)-RELATED"/>
    <property type="match status" value="1"/>
</dbReference>
<reference evidence="4" key="1">
    <citation type="journal article" date="2019" name="Int. J. Syst. Evol. Microbiol.">
        <title>The Global Catalogue of Microorganisms (GCM) 10K type strain sequencing project: providing services to taxonomists for standard genome sequencing and annotation.</title>
        <authorList>
            <consortium name="The Broad Institute Genomics Platform"/>
            <consortium name="The Broad Institute Genome Sequencing Center for Infectious Disease"/>
            <person name="Wu L."/>
            <person name="Ma J."/>
        </authorList>
    </citation>
    <scope>NUCLEOTIDE SEQUENCE [LARGE SCALE GENOMIC DNA]</scope>
    <source>
        <strain evidence="4">NBRC 105857</strain>
    </source>
</reference>
<protein>
    <submittedName>
        <fullName evidence="3">Hydrolase</fullName>
    </submittedName>
</protein>
<comment type="caution">
    <text evidence="3">The sequence shown here is derived from an EMBL/GenBank/DDBJ whole genome shotgun (WGS) entry which is preliminary data.</text>
</comment>
<dbReference type="SUPFAM" id="SSF55031">
    <property type="entry name" value="Bacterial exopeptidase dimerisation domain"/>
    <property type="match status" value="1"/>
</dbReference>
<name>A0ABQ5YRQ4_9BURK</name>
<evidence type="ECO:0000256" key="1">
    <source>
        <dbReference type="ARBA" id="ARBA00022801"/>
    </source>
</evidence>
<dbReference type="Pfam" id="PF01546">
    <property type="entry name" value="Peptidase_M20"/>
    <property type="match status" value="1"/>
</dbReference>
<dbReference type="NCBIfam" id="TIGR01891">
    <property type="entry name" value="amidohydrolases"/>
    <property type="match status" value="1"/>
</dbReference>
<accession>A0ABQ5YRQ4</accession>
<dbReference type="InterPro" id="IPR002933">
    <property type="entry name" value="Peptidase_M20"/>
</dbReference>
<dbReference type="InterPro" id="IPR017439">
    <property type="entry name" value="Amidohydrolase"/>
</dbReference>
<dbReference type="InterPro" id="IPR011650">
    <property type="entry name" value="Peptidase_M20_dimer"/>
</dbReference>
<dbReference type="PANTHER" id="PTHR11014">
    <property type="entry name" value="PEPTIDASE M20 FAMILY MEMBER"/>
    <property type="match status" value="1"/>
</dbReference>
<gene>
    <name evidence="3" type="ORF">GCM10007875_11430</name>
</gene>
<proteinExistence type="predicted"/>
<keyword evidence="1 3" id="KW-0378">Hydrolase</keyword>
<dbReference type="InterPro" id="IPR036264">
    <property type="entry name" value="Bact_exopeptidase_dim_dom"/>
</dbReference>
<dbReference type="CDD" id="cd05666">
    <property type="entry name" value="M20_Acy1-like"/>
    <property type="match status" value="1"/>
</dbReference>
<dbReference type="GO" id="GO:0016787">
    <property type="term" value="F:hydrolase activity"/>
    <property type="evidence" value="ECO:0007669"/>
    <property type="project" value="UniProtKB-KW"/>
</dbReference>
<dbReference type="Pfam" id="PF07687">
    <property type="entry name" value="M20_dimer"/>
    <property type="match status" value="1"/>
</dbReference>
<keyword evidence="4" id="KW-1185">Reference proteome</keyword>